<dbReference type="EnsemblMetazoa" id="GBRI028018-RA">
    <property type="protein sequence ID" value="GBRI028018-PA"/>
    <property type="gene ID" value="GBRI028018"/>
</dbReference>
<evidence type="ECO:0000313" key="2">
    <source>
        <dbReference type="Proteomes" id="UP000091820"/>
    </source>
</evidence>
<organism evidence="1 2">
    <name type="scientific">Glossina brevipalpis</name>
    <dbReference type="NCBI Taxonomy" id="37001"/>
    <lineage>
        <taxon>Eukaryota</taxon>
        <taxon>Metazoa</taxon>
        <taxon>Ecdysozoa</taxon>
        <taxon>Arthropoda</taxon>
        <taxon>Hexapoda</taxon>
        <taxon>Insecta</taxon>
        <taxon>Pterygota</taxon>
        <taxon>Neoptera</taxon>
        <taxon>Endopterygota</taxon>
        <taxon>Diptera</taxon>
        <taxon>Brachycera</taxon>
        <taxon>Muscomorpha</taxon>
        <taxon>Hippoboscoidea</taxon>
        <taxon>Glossinidae</taxon>
        <taxon>Glossina</taxon>
    </lineage>
</organism>
<accession>A0A1A9WQA5</accession>
<dbReference type="AlphaFoldDB" id="A0A1A9WQA5"/>
<sequence length="355" mass="37938">MHMANKNHAYGLNCPHVSFLDSFVSVLPQAQAKVITSAHKELLTVLKAQINEFSLDSLLESLIIARFSSFILFLCHFGVGTVPETLLEKMPCALFDEELQFLPVVIEIYLTQKNYPVPQFQRKDMVFVEVASITFDLTVSVGVITAVAAVASVGYVSFVTNSLADPTVLSTAVGVVMIVVDQNDAVLFASQFVQLVVLGSTGSVPLVSEIRRLVAIADNEFLVGTSDLSGGSKALFGICGSIPLGLPTMTSELAVIISPGRMGMPPFCNGVCNFAPLHKTFFLSGREDINQLLLLLKCRVSGIGAGGFICKLCDVKTDVICAGGSDLVIMTCVSIFGIVFKVAPLSFSTVNKSLV</sequence>
<name>A0A1A9WQA5_9MUSC</name>
<reference evidence="1" key="2">
    <citation type="submission" date="2020-05" db="UniProtKB">
        <authorList>
            <consortium name="EnsemblMetazoa"/>
        </authorList>
    </citation>
    <scope>IDENTIFICATION</scope>
    <source>
        <strain evidence="1">IAEA</strain>
    </source>
</reference>
<proteinExistence type="predicted"/>
<keyword evidence="2" id="KW-1185">Reference proteome</keyword>
<protein>
    <submittedName>
        <fullName evidence="1">Uncharacterized protein</fullName>
    </submittedName>
</protein>
<reference evidence="2" key="1">
    <citation type="submission" date="2014-03" db="EMBL/GenBank/DDBJ databases">
        <authorList>
            <person name="Aksoy S."/>
            <person name="Warren W."/>
            <person name="Wilson R.K."/>
        </authorList>
    </citation>
    <scope>NUCLEOTIDE SEQUENCE [LARGE SCALE GENOMIC DNA]</scope>
    <source>
        <strain evidence="2">IAEA</strain>
    </source>
</reference>
<dbReference type="Proteomes" id="UP000091820">
    <property type="component" value="Unassembled WGS sequence"/>
</dbReference>
<dbReference type="VEuPathDB" id="VectorBase:GBRI028018"/>
<evidence type="ECO:0000313" key="1">
    <source>
        <dbReference type="EnsemblMetazoa" id="GBRI028018-PA"/>
    </source>
</evidence>